<evidence type="ECO:0000256" key="3">
    <source>
        <dbReference type="ARBA" id="ARBA00012572"/>
    </source>
</evidence>
<gene>
    <name evidence="9" type="primary">trpF</name>
    <name evidence="11" type="ORF">EDC17_1002127</name>
</gene>
<evidence type="ECO:0000259" key="10">
    <source>
        <dbReference type="Pfam" id="PF00697"/>
    </source>
</evidence>
<evidence type="ECO:0000256" key="1">
    <source>
        <dbReference type="ARBA" id="ARBA00001164"/>
    </source>
</evidence>
<dbReference type="GO" id="GO:0004640">
    <property type="term" value="F:phosphoribosylanthranilate isomerase activity"/>
    <property type="evidence" value="ECO:0007669"/>
    <property type="project" value="UniProtKB-UniRule"/>
</dbReference>
<dbReference type="CDD" id="cd00405">
    <property type="entry name" value="PRAI"/>
    <property type="match status" value="1"/>
</dbReference>
<evidence type="ECO:0000313" key="12">
    <source>
        <dbReference type="Proteomes" id="UP000295197"/>
    </source>
</evidence>
<dbReference type="PANTHER" id="PTHR42894">
    <property type="entry name" value="N-(5'-PHOSPHORIBOSYL)ANTHRANILATE ISOMERASE"/>
    <property type="match status" value="1"/>
</dbReference>
<keyword evidence="5 9" id="KW-0028">Amino-acid biosynthesis</keyword>
<evidence type="ECO:0000256" key="5">
    <source>
        <dbReference type="ARBA" id="ARBA00022605"/>
    </source>
</evidence>
<keyword evidence="8 9" id="KW-0413">Isomerase</keyword>
<evidence type="ECO:0000256" key="9">
    <source>
        <dbReference type="HAMAP-Rule" id="MF_00135"/>
    </source>
</evidence>
<dbReference type="InterPro" id="IPR011060">
    <property type="entry name" value="RibuloseP-bd_barrel"/>
</dbReference>
<feature type="domain" description="N-(5'phosphoribosyl) anthranilate isomerase (PRAI)" evidence="10">
    <location>
        <begin position="3"/>
        <end position="188"/>
    </location>
</feature>
<dbReference type="AlphaFoldDB" id="A0A4R3W1G5"/>
<reference evidence="11 12" key="1">
    <citation type="submission" date="2019-03" db="EMBL/GenBank/DDBJ databases">
        <title>Genomic Encyclopedia of Type Strains, Phase IV (KMG-IV): sequencing the most valuable type-strain genomes for metagenomic binning, comparative biology and taxonomic classification.</title>
        <authorList>
            <person name="Goeker M."/>
        </authorList>
    </citation>
    <scope>NUCLEOTIDE SEQUENCE [LARGE SCALE GENOMIC DNA]</scope>
    <source>
        <strain evidence="11 12">DSM 22362</strain>
    </source>
</reference>
<sequence length="195" mass="22372">MRETENIQQLALQPIDYMGFIFYKKSARFVSQNPNIDLPESIKKVGVFVNADKEEIEAKIHDFDLQVAQLHGNETAAFCQEIKNLGIETFKAFGIDEAFDWTPLSEYVGKVDYFLFDTKSKQFGGTGQTFDWYKLKEYPYDTPYWLSGGVSLENIQEAANFDDNRLYGLDLNSKFEIEPGLKNIDSLTQAFSIIK</sequence>
<dbReference type="Proteomes" id="UP000295197">
    <property type="component" value="Unassembled WGS sequence"/>
</dbReference>
<dbReference type="SUPFAM" id="SSF51366">
    <property type="entry name" value="Ribulose-phoshate binding barrel"/>
    <property type="match status" value="1"/>
</dbReference>
<dbReference type="HAMAP" id="MF_00135">
    <property type="entry name" value="PRAI"/>
    <property type="match status" value="1"/>
</dbReference>
<keyword evidence="7 9" id="KW-0057">Aromatic amino acid biosynthesis</keyword>
<comment type="similarity">
    <text evidence="9">Belongs to the TrpF family.</text>
</comment>
<dbReference type="Pfam" id="PF00697">
    <property type="entry name" value="PRAI"/>
    <property type="match status" value="1"/>
</dbReference>
<dbReference type="PANTHER" id="PTHR42894:SF1">
    <property type="entry name" value="N-(5'-PHOSPHORIBOSYL)ANTHRANILATE ISOMERASE"/>
    <property type="match status" value="1"/>
</dbReference>
<dbReference type="UniPathway" id="UPA00035">
    <property type="reaction ID" value="UER00042"/>
</dbReference>
<proteinExistence type="inferred from homology"/>
<evidence type="ECO:0000256" key="8">
    <source>
        <dbReference type="ARBA" id="ARBA00023235"/>
    </source>
</evidence>
<evidence type="ECO:0000313" key="11">
    <source>
        <dbReference type="EMBL" id="TCV20414.1"/>
    </source>
</evidence>
<evidence type="ECO:0000256" key="6">
    <source>
        <dbReference type="ARBA" id="ARBA00022822"/>
    </source>
</evidence>
<comment type="catalytic activity">
    <reaction evidence="1 9">
        <text>N-(5-phospho-beta-D-ribosyl)anthranilate = 1-(2-carboxyphenylamino)-1-deoxy-D-ribulose 5-phosphate</text>
        <dbReference type="Rhea" id="RHEA:21540"/>
        <dbReference type="ChEBI" id="CHEBI:18277"/>
        <dbReference type="ChEBI" id="CHEBI:58613"/>
        <dbReference type="EC" id="5.3.1.24"/>
    </reaction>
</comment>
<evidence type="ECO:0000256" key="4">
    <source>
        <dbReference type="ARBA" id="ARBA00022272"/>
    </source>
</evidence>
<keyword evidence="6 9" id="KW-0822">Tryptophan biosynthesis</keyword>
<dbReference type="InterPro" id="IPR001240">
    <property type="entry name" value="PRAI_dom"/>
</dbReference>
<comment type="caution">
    <text evidence="11">The sequence shown here is derived from an EMBL/GenBank/DDBJ whole genome shotgun (WGS) entry which is preliminary data.</text>
</comment>
<evidence type="ECO:0000256" key="7">
    <source>
        <dbReference type="ARBA" id="ARBA00023141"/>
    </source>
</evidence>
<dbReference type="Gene3D" id="3.20.20.70">
    <property type="entry name" value="Aldolase class I"/>
    <property type="match status" value="1"/>
</dbReference>
<comment type="pathway">
    <text evidence="2 9">Amino-acid biosynthesis; L-tryptophan biosynthesis; L-tryptophan from chorismate: step 3/5.</text>
</comment>
<dbReference type="EC" id="5.3.1.24" evidence="3 9"/>
<dbReference type="InterPro" id="IPR013785">
    <property type="entry name" value="Aldolase_TIM"/>
</dbReference>
<accession>A0A4R3W1G5</accession>
<organism evidence="11 12">
    <name type="scientific">Sphingobacterium alimentarium</name>
    <dbReference type="NCBI Taxonomy" id="797292"/>
    <lineage>
        <taxon>Bacteria</taxon>
        <taxon>Pseudomonadati</taxon>
        <taxon>Bacteroidota</taxon>
        <taxon>Sphingobacteriia</taxon>
        <taxon>Sphingobacteriales</taxon>
        <taxon>Sphingobacteriaceae</taxon>
        <taxon>Sphingobacterium</taxon>
    </lineage>
</organism>
<keyword evidence="12" id="KW-1185">Reference proteome</keyword>
<evidence type="ECO:0000256" key="2">
    <source>
        <dbReference type="ARBA" id="ARBA00004664"/>
    </source>
</evidence>
<dbReference type="InterPro" id="IPR044643">
    <property type="entry name" value="TrpF_fam"/>
</dbReference>
<protein>
    <recommendedName>
        <fullName evidence="4 9">N-(5'-phosphoribosyl)anthranilate isomerase</fullName>
        <shortName evidence="9">PRAI</shortName>
        <ecNumber evidence="3 9">5.3.1.24</ecNumber>
    </recommendedName>
</protein>
<dbReference type="EMBL" id="SMBZ01000002">
    <property type="protein sequence ID" value="TCV20414.1"/>
    <property type="molecule type" value="Genomic_DNA"/>
</dbReference>
<name>A0A4R3W1G5_9SPHI</name>
<dbReference type="GO" id="GO:0000162">
    <property type="term" value="P:L-tryptophan biosynthetic process"/>
    <property type="evidence" value="ECO:0007669"/>
    <property type="project" value="UniProtKB-UniRule"/>
</dbReference>